<dbReference type="PANTHER" id="PTHR13847:SF289">
    <property type="entry name" value="GLYCINE OXIDASE"/>
    <property type="match status" value="1"/>
</dbReference>
<dbReference type="InterPro" id="IPR036188">
    <property type="entry name" value="FAD/NAD-bd_sf"/>
</dbReference>
<dbReference type="InterPro" id="IPR006076">
    <property type="entry name" value="FAD-dep_OxRdtase"/>
</dbReference>
<evidence type="ECO:0000259" key="2">
    <source>
        <dbReference type="Pfam" id="PF01266"/>
    </source>
</evidence>
<dbReference type="EMBL" id="NESN01000002">
    <property type="protein sequence ID" value="PUE54266.1"/>
    <property type="molecule type" value="Genomic_DNA"/>
</dbReference>
<evidence type="ECO:0000313" key="3">
    <source>
        <dbReference type="EMBL" id="PUE54266.1"/>
    </source>
</evidence>
<dbReference type="Proteomes" id="UP000250790">
    <property type="component" value="Unassembled WGS sequence"/>
</dbReference>
<dbReference type="AlphaFoldDB" id="A0A315E8J8"/>
<keyword evidence="4" id="KW-1185">Reference proteome</keyword>
<dbReference type="Gene3D" id="3.50.50.60">
    <property type="entry name" value="FAD/NAD(P)-binding domain"/>
    <property type="match status" value="2"/>
</dbReference>
<name>A0A315E8J8_9BURK</name>
<dbReference type="Gene3D" id="3.30.9.10">
    <property type="entry name" value="D-Amino Acid Oxidase, subunit A, domain 2"/>
    <property type="match status" value="1"/>
</dbReference>
<protein>
    <submittedName>
        <fullName evidence="3">Amino acid dehydrogenase</fullName>
    </submittedName>
</protein>
<dbReference type="PANTHER" id="PTHR13847">
    <property type="entry name" value="SARCOSINE DEHYDROGENASE-RELATED"/>
    <property type="match status" value="1"/>
</dbReference>
<dbReference type="GO" id="GO:0005737">
    <property type="term" value="C:cytoplasm"/>
    <property type="evidence" value="ECO:0007669"/>
    <property type="project" value="TreeGrafter"/>
</dbReference>
<dbReference type="Pfam" id="PF01266">
    <property type="entry name" value="DAO"/>
    <property type="match status" value="1"/>
</dbReference>
<keyword evidence="1" id="KW-0560">Oxidoreductase</keyword>
<feature type="domain" description="FAD dependent oxidoreductase" evidence="2">
    <location>
        <begin position="5"/>
        <end position="393"/>
    </location>
</feature>
<evidence type="ECO:0000313" key="4">
    <source>
        <dbReference type="Proteomes" id="UP000250790"/>
    </source>
</evidence>
<proteinExistence type="predicted"/>
<dbReference type="OrthoDB" id="18526at2"/>
<reference evidence="3 4" key="1">
    <citation type="submission" date="2017-04" db="EMBL/GenBank/DDBJ databases">
        <title>Unexpected and diverse lifestyles within the genus Limnohabitans.</title>
        <authorList>
            <person name="Kasalicky V."/>
            <person name="Mehrshad M."/>
            <person name="Andrei S.-A."/>
            <person name="Salcher M."/>
            <person name="Kratochvilova H."/>
            <person name="Simek K."/>
            <person name="Ghai R."/>
        </authorList>
    </citation>
    <scope>NUCLEOTIDE SEQUENCE [LARGE SCALE GENOMIC DNA]</scope>
    <source>
        <strain evidence="3 4">II-B4</strain>
    </source>
</reference>
<organism evidence="3 4">
    <name type="scientific">Limnohabitans parvus II-B4</name>
    <dbReference type="NCBI Taxonomy" id="1293052"/>
    <lineage>
        <taxon>Bacteria</taxon>
        <taxon>Pseudomonadati</taxon>
        <taxon>Pseudomonadota</taxon>
        <taxon>Betaproteobacteria</taxon>
        <taxon>Burkholderiales</taxon>
        <taxon>Comamonadaceae</taxon>
        <taxon>Limnohabitans</taxon>
    </lineage>
</organism>
<comment type="caution">
    <text evidence="3">The sequence shown here is derived from an EMBL/GenBank/DDBJ whole genome shotgun (WGS) entry which is preliminary data.</text>
</comment>
<evidence type="ECO:0000256" key="1">
    <source>
        <dbReference type="ARBA" id="ARBA00023002"/>
    </source>
</evidence>
<accession>A0A315E8J8</accession>
<gene>
    <name evidence="3" type="ORF">B9Z37_06860</name>
</gene>
<dbReference type="GO" id="GO:0016491">
    <property type="term" value="F:oxidoreductase activity"/>
    <property type="evidence" value="ECO:0007669"/>
    <property type="project" value="UniProtKB-KW"/>
</dbReference>
<dbReference type="RefSeq" id="WP_108312234.1">
    <property type="nucleotide sequence ID" value="NZ_NESN01000002.1"/>
</dbReference>
<sequence length="412" mass="45127">MTSSIFVLGAGMVGTCTALHLQQRGFDVVLVDRREPGQETSFGNAGLIQQEAVEPYAFPREPGFLLNVALGRGAEVHWHARGLWQMAGSLLRYLRHSHPKRHALATKAYSRLIAHATHEHDLLMAAAGAQDLVAREGFRFVFRTPEAFDEAAQRASALQDRFGVRYQAENTTQLAQAEPALQRSMAGAVHWLDPWAVNNPGALVQRYADLFVARGGRVLTGDAASLQPQGAGWSVQTTEGRVDAEQAVLALGPWADGLIRTLGYRFPLFIKRGYHQHYTSPAQVRQPLLDAERGYVLAPMQRGLRLTTGAEFAPIDAPPTPVQLAKAEALARELVDLGQPLPEPPWLGARPCTADMLPVMGPAPRYKGLWFNFGHAHQGFTLGPVAGRLLAEMVHGQPTWVDPTPYLPARFV</sequence>
<dbReference type="SUPFAM" id="SSF51905">
    <property type="entry name" value="FAD/NAD(P)-binding domain"/>
    <property type="match status" value="1"/>
</dbReference>
<dbReference type="SUPFAM" id="SSF54373">
    <property type="entry name" value="FAD-linked reductases, C-terminal domain"/>
    <property type="match status" value="1"/>
</dbReference>